<organism evidence="1 2">
    <name type="scientific">Arenicella chitinivorans</name>
    <dbReference type="NCBI Taxonomy" id="1329800"/>
    <lineage>
        <taxon>Bacteria</taxon>
        <taxon>Pseudomonadati</taxon>
        <taxon>Pseudomonadota</taxon>
        <taxon>Gammaproteobacteria</taxon>
        <taxon>Arenicellales</taxon>
        <taxon>Arenicellaceae</taxon>
        <taxon>Arenicella</taxon>
    </lineage>
</organism>
<dbReference type="Pfam" id="PF07366">
    <property type="entry name" value="SnoaL"/>
    <property type="match status" value="1"/>
</dbReference>
<name>A0A918VQM5_9GAMM</name>
<keyword evidence="2" id="KW-1185">Reference proteome</keyword>
<dbReference type="EMBL" id="BMXA01000008">
    <property type="protein sequence ID" value="GHA19849.1"/>
    <property type="molecule type" value="Genomic_DNA"/>
</dbReference>
<dbReference type="Proteomes" id="UP000614811">
    <property type="component" value="Unassembled WGS sequence"/>
</dbReference>
<dbReference type="PANTHER" id="PTHR38436:SF1">
    <property type="entry name" value="ESTER CYCLASE"/>
    <property type="match status" value="1"/>
</dbReference>
<dbReference type="AlphaFoldDB" id="A0A918VQM5"/>
<dbReference type="InterPro" id="IPR032710">
    <property type="entry name" value="NTF2-like_dom_sf"/>
</dbReference>
<reference evidence="1" key="1">
    <citation type="journal article" date="2014" name="Int. J. Syst. Evol. Microbiol.">
        <title>Complete genome sequence of Corynebacterium casei LMG S-19264T (=DSM 44701T), isolated from a smear-ripened cheese.</title>
        <authorList>
            <consortium name="US DOE Joint Genome Institute (JGI-PGF)"/>
            <person name="Walter F."/>
            <person name="Albersmeier A."/>
            <person name="Kalinowski J."/>
            <person name="Ruckert C."/>
        </authorList>
    </citation>
    <scope>NUCLEOTIDE SEQUENCE</scope>
    <source>
        <strain evidence="1">KCTC 12711</strain>
    </source>
</reference>
<dbReference type="Gene3D" id="3.10.450.50">
    <property type="match status" value="1"/>
</dbReference>
<evidence type="ECO:0000313" key="2">
    <source>
        <dbReference type="Proteomes" id="UP000614811"/>
    </source>
</evidence>
<dbReference type="InterPro" id="IPR009959">
    <property type="entry name" value="Cyclase_SnoaL-like"/>
</dbReference>
<comment type="caution">
    <text evidence="1">The sequence shown here is derived from an EMBL/GenBank/DDBJ whole genome shotgun (WGS) entry which is preliminary data.</text>
</comment>
<dbReference type="GO" id="GO:0030638">
    <property type="term" value="P:polyketide metabolic process"/>
    <property type="evidence" value="ECO:0007669"/>
    <property type="project" value="InterPro"/>
</dbReference>
<accession>A0A918VQM5</accession>
<protein>
    <recommendedName>
        <fullName evidence="3">Ester cyclase</fullName>
    </recommendedName>
</protein>
<proteinExistence type="predicted"/>
<reference evidence="1" key="2">
    <citation type="submission" date="2020-09" db="EMBL/GenBank/DDBJ databases">
        <authorList>
            <person name="Sun Q."/>
            <person name="Kim S."/>
        </authorList>
    </citation>
    <scope>NUCLEOTIDE SEQUENCE</scope>
    <source>
        <strain evidence="1">KCTC 12711</strain>
    </source>
</reference>
<sequence>MAVLAKHTAAEAKFDMETTLATLHPDTLFEDQPIGLNLTGREACARHYQIWWDAFDLHSDGGILHWVDDSLLIAESHFVGTHKGEFLGVAPTNNAIRFPFTVVVRFKDGYLSGEKFYYDLNDVMRQLGQKSFNTLQQS</sequence>
<dbReference type="SUPFAM" id="SSF54427">
    <property type="entry name" value="NTF2-like"/>
    <property type="match status" value="1"/>
</dbReference>
<dbReference type="RefSeq" id="WP_229794332.1">
    <property type="nucleotide sequence ID" value="NZ_BMXA01000008.1"/>
</dbReference>
<evidence type="ECO:0008006" key="3">
    <source>
        <dbReference type="Google" id="ProtNLM"/>
    </source>
</evidence>
<gene>
    <name evidence="1" type="ORF">GCM10008090_31980</name>
</gene>
<dbReference type="PANTHER" id="PTHR38436">
    <property type="entry name" value="POLYKETIDE CYCLASE SNOAL-LIKE DOMAIN"/>
    <property type="match status" value="1"/>
</dbReference>
<evidence type="ECO:0000313" key="1">
    <source>
        <dbReference type="EMBL" id="GHA19849.1"/>
    </source>
</evidence>